<dbReference type="VEuPathDB" id="FungiDB:G647_06011"/>
<feature type="transmembrane region" description="Helical" evidence="2">
    <location>
        <begin position="400"/>
        <end position="424"/>
    </location>
</feature>
<evidence type="ECO:0000313" key="4">
    <source>
        <dbReference type="EMBL" id="ETI21941.1"/>
    </source>
</evidence>
<evidence type="ECO:0000313" key="5">
    <source>
        <dbReference type="Proteomes" id="UP000030678"/>
    </source>
</evidence>
<feature type="transmembrane region" description="Helical" evidence="2">
    <location>
        <begin position="207"/>
        <end position="229"/>
    </location>
</feature>
<dbReference type="GeneID" id="19984504"/>
<feature type="compositionally biased region" description="Basic and acidic residues" evidence="1">
    <location>
        <begin position="604"/>
        <end position="632"/>
    </location>
</feature>
<feature type="transmembrane region" description="Helical" evidence="2">
    <location>
        <begin position="374"/>
        <end position="394"/>
    </location>
</feature>
<keyword evidence="2" id="KW-0812">Transmembrane</keyword>
<evidence type="ECO:0000256" key="1">
    <source>
        <dbReference type="SAM" id="MobiDB-lite"/>
    </source>
</evidence>
<evidence type="ECO:0000256" key="2">
    <source>
        <dbReference type="SAM" id="Phobius"/>
    </source>
</evidence>
<feature type="compositionally biased region" description="Basic and acidic residues" evidence="1">
    <location>
        <begin position="562"/>
        <end position="588"/>
    </location>
</feature>
<reference evidence="4 5" key="1">
    <citation type="submission" date="2013-03" db="EMBL/GenBank/DDBJ databases">
        <title>The Genome Sequence of Cladophialophora carrionii CBS 160.54.</title>
        <authorList>
            <consortium name="The Broad Institute Genomics Platform"/>
            <person name="Cuomo C."/>
            <person name="de Hoog S."/>
            <person name="Gorbushina A."/>
            <person name="Walker B."/>
            <person name="Young S.K."/>
            <person name="Zeng Q."/>
            <person name="Gargeya S."/>
            <person name="Fitzgerald M."/>
            <person name="Haas B."/>
            <person name="Abouelleil A."/>
            <person name="Allen A.W."/>
            <person name="Alvarado L."/>
            <person name="Arachchi H.M."/>
            <person name="Berlin A.M."/>
            <person name="Chapman S.B."/>
            <person name="Gainer-Dewar J."/>
            <person name="Goldberg J."/>
            <person name="Griggs A."/>
            <person name="Gujja S."/>
            <person name="Hansen M."/>
            <person name="Howarth C."/>
            <person name="Imamovic A."/>
            <person name="Ireland A."/>
            <person name="Larimer J."/>
            <person name="McCowan C."/>
            <person name="Murphy C."/>
            <person name="Pearson M."/>
            <person name="Poon T.W."/>
            <person name="Priest M."/>
            <person name="Roberts A."/>
            <person name="Saif S."/>
            <person name="Shea T."/>
            <person name="Sisk P."/>
            <person name="Sykes S."/>
            <person name="Wortman J."/>
            <person name="Nusbaum C."/>
            <person name="Birren B."/>
        </authorList>
    </citation>
    <scope>NUCLEOTIDE SEQUENCE [LARGE SCALE GENOMIC DNA]</scope>
    <source>
        <strain evidence="4 5">CBS 160.54</strain>
    </source>
</reference>
<dbReference type="HOGENOM" id="CLU_013598_0_0_1"/>
<sequence>MQLLNAIIALVAAFSAYVQQQTTDLVVAFRERAFQPVFHNFLAIEPSTVTSTVTSTITASPTVSFTTTVYHGGSIAFVATSPPPTPPSTTVPHVQYCLAPLAWANWEEPSFCVSERAFELLSAFLTTLPEAPTLHISQSILARLSPLFSLHWERIRIATSLIQQRTLGTMSVVVNHATSIVWKFRVTASAVSCSMGDLLASLTLPQWLIYCFLFVTTGFLLIGASITIVRAELRRQDLLQRKQREEVKSTRARHRKVIAEALDYYEQGKITTASTKEEARDLLVALLAHFITSEKQPEFPPPTIHQRCPEVRPATTLRTLSCGLRHKLLAAVKWMFDIQYLYLVEIPLRLSWRVIITPLGQGICWLCDTYVEKFVFGVMPFCFLLMVNVLFSLLGLSMVMGLVCLGVALAVLVCGIYAVAYAMVPATRLAGRMRARVVNYVREGVEGARKCWEEEEAAARRQKDDHTSTSLARRTPQTPDQPIAQPNHFSVPYSHHTSVLTGPSPYSSSGPTATTRIISVDHFRRLLHLESEHFTIFQKLHNVPGSSVLLKIESLLRELQNPHRPIESQRPDQCDKCSSKDTDRKAKALESALAEKQQLQTKVQELESRLRSQNETHDSAEKQQLKTKVQEP</sequence>
<dbReference type="EMBL" id="KB822706">
    <property type="protein sequence ID" value="ETI21941.1"/>
    <property type="molecule type" value="Genomic_DNA"/>
</dbReference>
<feature type="compositionally biased region" description="Polar residues" evidence="1">
    <location>
        <begin position="468"/>
        <end position="480"/>
    </location>
</feature>
<name>V9D5M3_9EURO</name>
<keyword evidence="2" id="KW-1133">Transmembrane helix</keyword>
<dbReference type="Proteomes" id="UP000030678">
    <property type="component" value="Unassembled WGS sequence"/>
</dbReference>
<keyword evidence="3" id="KW-0732">Signal</keyword>
<feature type="region of interest" description="Disordered" evidence="1">
    <location>
        <begin position="459"/>
        <end position="488"/>
    </location>
</feature>
<protein>
    <submittedName>
        <fullName evidence="4">Uncharacterized protein</fullName>
    </submittedName>
</protein>
<proteinExistence type="predicted"/>
<feature type="region of interest" description="Disordered" evidence="1">
    <location>
        <begin position="562"/>
        <end position="632"/>
    </location>
</feature>
<gene>
    <name evidence="4" type="ORF">G647_06011</name>
</gene>
<evidence type="ECO:0000256" key="3">
    <source>
        <dbReference type="SAM" id="SignalP"/>
    </source>
</evidence>
<dbReference type="AlphaFoldDB" id="V9D5M3"/>
<dbReference type="OrthoDB" id="10688042at2759"/>
<keyword evidence="2" id="KW-0472">Membrane</keyword>
<dbReference type="RefSeq" id="XP_008728558.1">
    <property type="nucleotide sequence ID" value="XM_008730336.1"/>
</dbReference>
<feature type="signal peptide" evidence="3">
    <location>
        <begin position="1"/>
        <end position="20"/>
    </location>
</feature>
<accession>V9D5M3</accession>
<feature type="chain" id="PRO_5004774207" evidence="3">
    <location>
        <begin position="21"/>
        <end position="632"/>
    </location>
</feature>
<organism evidence="4 5">
    <name type="scientific">Cladophialophora carrionii CBS 160.54</name>
    <dbReference type="NCBI Taxonomy" id="1279043"/>
    <lineage>
        <taxon>Eukaryota</taxon>
        <taxon>Fungi</taxon>
        <taxon>Dikarya</taxon>
        <taxon>Ascomycota</taxon>
        <taxon>Pezizomycotina</taxon>
        <taxon>Eurotiomycetes</taxon>
        <taxon>Chaetothyriomycetidae</taxon>
        <taxon>Chaetothyriales</taxon>
        <taxon>Herpotrichiellaceae</taxon>
        <taxon>Cladophialophora</taxon>
    </lineage>
</organism>